<dbReference type="InterPro" id="IPR001509">
    <property type="entry name" value="Epimerase_deHydtase"/>
</dbReference>
<keyword evidence="2" id="KW-1003">Cell membrane</keyword>
<keyword evidence="5" id="KW-1133">Transmembrane helix</keyword>
<keyword evidence="4" id="KW-0812">Transmembrane</keyword>
<feature type="binding site" evidence="7">
    <location>
        <position position="142"/>
    </location>
    <ligand>
        <name>Mg(2+)</name>
        <dbReference type="ChEBI" id="CHEBI:18420"/>
    </ligand>
</feature>
<accession>A0A1H8LF25</accession>
<comment type="cofactor">
    <cofactor evidence="7">
        <name>Mg(2+)</name>
        <dbReference type="ChEBI" id="CHEBI:18420"/>
    </cofactor>
</comment>
<dbReference type="CDD" id="cd06854">
    <property type="entry name" value="GT_WbpL_WbcO_like"/>
    <property type="match status" value="1"/>
</dbReference>
<keyword evidence="6" id="KW-0472">Membrane</keyword>
<feature type="domain" description="NAD-dependent epimerase/dehydratase" evidence="8">
    <location>
        <begin position="357"/>
        <end position="564"/>
    </location>
</feature>
<organism evidence="9 10">
    <name type="scientific">Cryobacterium luteum</name>
    <dbReference type="NCBI Taxonomy" id="1424661"/>
    <lineage>
        <taxon>Bacteria</taxon>
        <taxon>Bacillati</taxon>
        <taxon>Actinomycetota</taxon>
        <taxon>Actinomycetes</taxon>
        <taxon>Micrococcales</taxon>
        <taxon>Microbacteriaceae</taxon>
        <taxon>Cryobacterium</taxon>
    </lineage>
</organism>
<dbReference type="GO" id="GO:0009103">
    <property type="term" value="P:lipopolysaccharide biosynthetic process"/>
    <property type="evidence" value="ECO:0007669"/>
    <property type="project" value="TreeGrafter"/>
</dbReference>
<evidence type="ECO:0000256" key="7">
    <source>
        <dbReference type="PIRSR" id="PIRSR600715-1"/>
    </source>
</evidence>
<gene>
    <name evidence="9" type="ORF">E3O10_06630</name>
</gene>
<dbReference type="PANTHER" id="PTHR22926:SF3">
    <property type="entry name" value="UNDECAPRENYL-PHOSPHATE ALPHA-N-ACETYLGLUCOSAMINYL 1-PHOSPHATE TRANSFERASE"/>
    <property type="match status" value="1"/>
</dbReference>
<dbReference type="GO" id="GO:0046872">
    <property type="term" value="F:metal ion binding"/>
    <property type="evidence" value="ECO:0007669"/>
    <property type="project" value="UniProtKB-KW"/>
</dbReference>
<dbReference type="PANTHER" id="PTHR22926">
    <property type="entry name" value="PHOSPHO-N-ACETYLMURAMOYL-PENTAPEPTIDE-TRANSFERASE"/>
    <property type="match status" value="1"/>
</dbReference>
<dbReference type="AlphaFoldDB" id="A0A1H8LF25"/>
<dbReference type="GO" id="GO:0005886">
    <property type="term" value="C:plasma membrane"/>
    <property type="evidence" value="ECO:0007669"/>
    <property type="project" value="UniProtKB-SubCell"/>
</dbReference>
<dbReference type="InterPro" id="IPR000715">
    <property type="entry name" value="Glycosyl_transferase_4"/>
</dbReference>
<evidence type="ECO:0000256" key="1">
    <source>
        <dbReference type="ARBA" id="ARBA00004651"/>
    </source>
</evidence>
<evidence type="ECO:0000256" key="5">
    <source>
        <dbReference type="ARBA" id="ARBA00022989"/>
    </source>
</evidence>
<comment type="caution">
    <text evidence="9">The sequence shown here is derived from an EMBL/GenBank/DDBJ whole genome shotgun (WGS) entry which is preliminary data.</text>
</comment>
<proteinExistence type="predicted"/>
<dbReference type="STRING" id="1424661.SAMN05216281_1276"/>
<keyword evidence="3" id="KW-0808">Transferase</keyword>
<dbReference type="OrthoDB" id="9783652at2"/>
<dbReference type="GO" id="GO:0044038">
    <property type="term" value="P:cell wall macromolecule biosynthetic process"/>
    <property type="evidence" value="ECO:0007669"/>
    <property type="project" value="TreeGrafter"/>
</dbReference>
<feature type="binding site" evidence="7">
    <location>
        <position position="202"/>
    </location>
    <ligand>
        <name>Mg(2+)</name>
        <dbReference type="ChEBI" id="CHEBI:18420"/>
    </ligand>
</feature>
<dbReference type="Gene3D" id="3.40.50.720">
    <property type="entry name" value="NAD(P)-binding Rossmann-like Domain"/>
    <property type="match status" value="1"/>
</dbReference>
<dbReference type="InterPro" id="IPR036291">
    <property type="entry name" value="NAD(P)-bd_dom_sf"/>
</dbReference>
<dbReference type="Pfam" id="PF00953">
    <property type="entry name" value="Glycos_transf_4"/>
    <property type="match status" value="1"/>
</dbReference>
<keyword evidence="10" id="KW-1185">Reference proteome</keyword>
<dbReference type="RefSeq" id="WP_092112517.1">
    <property type="nucleotide sequence ID" value="NZ_FOCN01000027.1"/>
</dbReference>
<comment type="subcellular location">
    <subcellularLocation>
        <location evidence="1">Cell membrane</location>
        <topology evidence="1">Multi-pass membrane protein</topology>
    </subcellularLocation>
</comment>
<reference evidence="9 10" key="1">
    <citation type="submission" date="2019-03" db="EMBL/GenBank/DDBJ databases">
        <title>Genomics of glacier-inhabiting Cryobacterium strains.</title>
        <authorList>
            <person name="Liu Q."/>
            <person name="Xin Y.-H."/>
        </authorList>
    </citation>
    <scope>NUCLEOTIDE SEQUENCE [LARGE SCALE GENOMIC DNA]</scope>
    <source>
        <strain evidence="9 10">Hh15</strain>
    </source>
</reference>
<evidence type="ECO:0000313" key="9">
    <source>
        <dbReference type="EMBL" id="TFB91332.1"/>
    </source>
</evidence>
<dbReference type="GO" id="GO:0071555">
    <property type="term" value="P:cell wall organization"/>
    <property type="evidence" value="ECO:0007669"/>
    <property type="project" value="TreeGrafter"/>
</dbReference>
<keyword evidence="7" id="KW-0479">Metal-binding</keyword>
<evidence type="ECO:0000313" key="10">
    <source>
        <dbReference type="Proteomes" id="UP000297654"/>
    </source>
</evidence>
<dbReference type="GO" id="GO:0016780">
    <property type="term" value="F:phosphotransferase activity, for other substituted phosphate groups"/>
    <property type="evidence" value="ECO:0007669"/>
    <property type="project" value="InterPro"/>
</dbReference>
<dbReference type="SUPFAM" id="SSF51735">
    <property type="entry name" value="NAD(P)-binding Rossmann-fold domains"/>
    <property type="match status" value="1"/>
</dbReference>
<keyword evidence="7" id="KW-0460">Magnesium</keyword>
<evidence type="ECO:0000256" key="4">
    <source>
        <dbReference type="ARBA" id="ARBA00022692"/>
    </source>
</evidence>
<evidence type="ECO:0000256" key="2">
    <source>
        <dbReference type="ARBA" id="ARBA00022475"/>
    </source>
</evidence>
<name>A0A1H8LF25_9MICO</name>
<dbReference type="Proteomes" id="UP000297654">
    <property type="component" value="Unassembled WGS sequence"/>
</dbReference>
<evidence type="ECO:0000259" key="8">
    <source>
        <dbReference type="Pfam" id="PF01370"/>
    </source>
</evidence>
<evidence type="ECO:0000256" key="3">
    <source>
        <dbReference type="ARBA" id="ARBA00022679"/>
    </source>
</evidence>
<sequence>MSLVLCATLAISLVTPVLLRPLLARMGIIDVPNERSSHARSVVRGAGLSPLIAIALGYSVFLLAGHSGDDTRLLLTIVGVSMASGMLGWVEDSRGLPVAARAGAQLVIGLAAGGAICAMSASSWWLLPILTIGVAGYINVANFMDGINGISSFHGVIVGVTYAVVGAMVEQSWMIPAGLMLATAFLGFLPWNLSRSGMFLGDVGSYLLGGGIAIIAGAAISHDVPLLAVLGPLAIYLADSGVTLIRRVASGKRWYEAHRSHVYQRLTDRGLSHIQVSVLVAVATIATSAFGVIGMSKSLTTSLFAVAMILVIASVYLVSPSFRGGKNRKEQSLVHEAPVPISDLPAHVEGHIAKKWAVIGASGFIGSALATELHVRGYSVVKIVAPRVELNSSTTAESVIEQRASNNAAIALICDQLEGIDVVVNAAGLASPNSPAENALFGANSLLPVLIVTAAQRAGVARVVHLSSAAVQGRREILDESASTEPFSPYSRSKALGEAALLALIQSSASREFPEVVIVRATSVQGHGRHTTRQLARLARSPFASVARPGDRPTVVSSLRGLVEFVSIVGAFSQSVPTILLQPWEGMTTASALKLAGGREPVQLPTAFCRQIISVGFAIGKVVTPLNGSVRRIELMWMGQQQRADWARSAGLEKNSYVRDVFSRASSEAS</sequence>
<dbReference type="Pfam" id="PF01370">
    <property type="entry name" value="Epimerase"/>
    <property type="match status" value="1"/>
</dbReference>
<protein>
    <submittedName>
        <fullName evidence="9">NAD-dependent epimerase/dehydratase family protein</fullName>
    </submittedName>
</protein>
<dbReference type="EMBL" id="SOFF01000023">
    <property type="protein sequence ID" value="TFB91332.1"/>
    <property type="molecule type" value="Genomic_DNA"/>
</dbReference>
<evidence type="ECO:0000256" key="6">
    <source>
        <dbReference type="ARBA" id="ARBA00023136"/>
    </source>
</evidence>